<reference evidence="3 4" key="1">
    <citation type="submission" date="2017-02" db="EMBL/GenBank/DDBJ databases">
        <authorList>
            <person name="Peterson S.W."/>
        </authorList>
    </citation>
    <scope>NUCLEOTIDE SEQUENCE [LARGE SCALE GENOMIC DNA]</scope>
    <source>
        <strain evidence="3 4">DSM 22335</strain>
    </source>
</reference>
<evidence type="ECO:0000256" key="1">
    <source>
        <dbReference type="ARBA" id="ARBA00004196"/>
    </source>
</evidence>
<dbReference type="GO" id="GO:0016829">
    <property type="term" value="F:lyase activity"/>
    <property type="evidence" value="ECO:0007669"/>
    <property type="project" value="InterPro"/>
</dbReference>
<gene>
    <name evidence="3" type="ORF">SAMN04488132_108170</name>
</gene>
<dbReference type="AlphaFoldDB" id="A0A1T4QJA3"/>
<evidence type="ECO:0000313" key="4">
    <source>
        <dbReference type="Proteomes" id="UP000190888"/>
    </source>
</evidence>
<dbReference type="Proteomes" id="UP000190888">
    <property type="component" value="Unassembled WGS sequence"/>
</dbReference>
<dbReference type="Gene3D" id="2.70.98.70">
    <property type="match status" value="1"/>
</dbReference>
<dbReference type="GO" id="GO:0030313">
    <property type="term" value="C:cell envelope"/>
    <property type="evidence" value="ECO:0007669"/>
    <property type="project" value="UniProtKB-SubCell"/>
</dbReference>
<protein>
    <submittedName>
        <fullName evidence="3">Heparinase II/III-like protein</fullName>
    </submittedName>
</protein>
<dbReference type="EMBL" id="FUWH01000008">
    <property type="protein sequence ID" value="SKA03863.1"/>
    <property type="molecule type" value="Genomic_DNA"/>
</dbReference>
<feature type="domain" description="Heparinase II/III-like C-terminal" evidence="2">
    <location>
        <begin position="407"/>
        <end position="594"/>
    </location>
</feature>
<sequence length="645" mass="72806">MKYLICLLLVLQSFHGNTQSKRNLLTGRYTEADLASQLVKGFGWVGYPAYTDRAKWNSLPAAYRKELLQKGEKALDYKWQLIPATAYLEYTRSGNRNIMQDPYGQNTNALKNLLLAELTEGKGRFTDQIANGCWAICEMTSWSLSAHLSLQKAGLGLPDVKEPIIDLGVGNTALLLAWTHYFLKDRLDSLNPLISQRIRSEIRRQVLEPYYQRNDFWWMALEKDEFVNNWNVWVNYNVLNCILLIENDPQKKISGIYKTMRSVDKFINYYKDDGACEEGPAYWSEAGAKLYLYLGLLERLSGGKIHHFDNPLIHNMAAYIYKAYITGDYYINFADASAKLKPEAGLIYQFGKAVKDSMMVQFGSLLARNQGWKETLPAAPVDLALADLFDVEEIVNGKAAEPLIRSAWMPGTEIVAVRERAGSSAGFYLAAKGGHNAESHNHNDVGTCIVFYNAQPLLIDIGSETYTRQTFGAERYTRWGMRSAYHNVPLINGVEQRQGAAFKSKNASFTDNVRNAVFSVDIAGAYPADAAVKSWVRSYHIQENGPFTITDNYELSSNNGKTALHFMTSNKTVRVKDGILQLELPGGKLNLNYDAGQLEAQVEPITVTDPRLLKSWPKDLYRIIFTFKNKQLKGKNILTFTKPTE</sequence>
<proteinExistence type="predicted"/>
<comment type="subcellular location">
    <subcellularLocation>
        <location evidence="1">Cell envelope</location>
    </subcellularLocation>
</comment>
<evidence type="ECO:0000313" key="3">
    <source>
        <dbReference type="EMBL" id="SKA03863.1"/>
    </source>
</evidence>
<dbReference type="STRING" id="413434.SAMN04488132_108170"/>
<dbReference type="InterPro" id="IPR012480">
    <property type="entry name" value="Hepar_II_III_C"/>
</dbReference>
<dbReference type="SUPFAM" id="SSF48230">
    <property type="entry name" value="Chondroitin AC/alginate lyase"/>
    <property type="match status" value="1"/>
</dbReference>
<evidence type="ECO:0000259" key="2">
    <source>
        <dbReference type="Pfam" id="PF07940"/>
    </source>
</evidence>
<dbReference type="RefSeq" id="WP_078832091.1">
    <property type="nucleotide sequence ID" value="NZ_FUWH01000008.1"/>
</dbReference>
<dbReference type="Pfam" id="PF07940">
    <property type="entry name" value="Hepar_II_III_C"/>
    <property type="match status" value="1"/>
</dbReference>
<dbReference type="InterPro" id="IPR008929">
    <property type="entry name" value="Chondroitin_lyas"/>
</dbReference>
<dbReference type="Gene3D" id="1.50.10.100">
    <property type="entry name" value="Chondroitin AC/alginate lyase"/>
    <property type="match status" value="1"/>
</dbReference>
<dbReference type="OrthoDB" id="9793856at2"/>
<name>A0A1T4QJA3_9BACT</name>
<keyword evidence="4" id="KW-1185">Reference proteome</keyword>
<accession>A0A1T4QJA3</accession>
<organism evidence="3 4">
    <name type="scientific">Sediminibacterium ginsengisoli</name>
    <dbReference type="NCBI Taxonomy" id="413434"/>
    <lineage>
        <taxon>Bacteria</taxon>
        <taxon>Pseudomonadati</taxon>
        <taxon>Bacteroidota</taxon>
        <taxon>Chitinophagia</taxon>
        <taxon>Chitinophagales</taxon>
        <taxon>Chitinophagaceae</taxon>
        <taxon>Sediminibacterium</taxon>
    </lineage>
</organism>